<protein>
    <submittedName>
        <fullName evidence="2">Uncharacterized protein</fullName>
    </submittedName>
</protein>
<dbReference type="EMBL" id="JH604635">
    <property type="protein sequence ID" value="EHY65788.1"/>
    <property type="molecule type" value="Genomic_DNA"/>
</dbReference>
<dbReference type="AlphaFoldDB" id="H8ZCF2"/>
<organism evidence="2">
    <name type="scientific">Nematocida ausubeli (strain ATCC PRA-371 / ERTm2)</name>
    <name type="common">Nematode killer fungus</name>
    <dbReference type="NCBI Taxonomy" id="1913371"/>
    <lineage>
        <taxon>Eukaryota</taxon>
        <taxon>Fungi</taxon>
        <taxon>Fungi incertae sedis</taxon>
        <taxon>Microsporidia</taxon>
        <taxon>Nematocida</taxon>
    </lineage>
</organism>
<dbReference type="PROSITE" id="PS51257">
    <property type="entry name" value="PROKAR_LIPOPROTEIN"/>
    <property type="match status" value="1"/>
</dbReference>
<evidence type="ECO:0000256" key="1">
    <source>
        <dbReference type="SAM" id="Phobius"/>
    </source>
</evidence>
<gene>
    <name evidence="2" type="ORF">NERG_01395</name>
</gene>
<evidence type="ECO:0000313" key="2">
    <source>
        <dbReference type="EMBL" id="EHY65788.1"/>
    </source>
</evidence>
<feature type="transmembrane region" description="Helical" evidence="1">
    <location>
        <begin position="48"/>
        <end position="69"/>
    </location>
</feature>
<reference evidence="2" key="1">
    <citation type="submission" date="2011-03" db="EMBL/GenBank/DDBJ databases">
        <title>The Genome Sequence of Nematocida sp1 strain ERTm2.</title>
        <authorList>
            <consortium name="The Broad Institute Genome Sequencing Platform"/>
            <consortium name="The Broad Institute Genome Sequencing Center for Infectious Disease"/>
            <person name="Cuomo C."/>
            <person name="Troemel E."/>
            <person name="Young S.K."/>
            <person name="Zeng Q."/>
            <person name="Gargeya S."/>
            <person name="Fitzgerald M."/>
            <person name="Haas B."/>
            <person name="Abouelleil A."/>
            <person name="Alvarado L."/>
            <person name="Arachchi H.M."/>
            <person name="Berlin A."/>
            <person name="Brown A."/>
            <person name="Chapman S.B."/>
            <person name="Chen Z."/>
            <person name="Dunbar C."/>
            <person name="Freedman E."/>
            <person name="Gearin G."/>
            <person name="Gellesch M."/>
            <person name="Goldberg J."/>
            <person name="Griggs A."/>
            <person name="Gujja S."/>
            <person name="Heilman E.R."/>
            <person name="Heiman D."/>
            <person name="Howarth C."/>
            <person name="Larson L."/>
            <person name="Lui A."/>
            <person name="MacDonald P.J.P."/>
            <person name="Mehta T."/>
            <person name="Montmayeur A."/>
            <person name="Murphy C."/>
            <person name="Neiman D."/>
            <person name="Pearson M."/>
            <person name="Priest M."/>
            <person name="Roberts A."/>
            <person name="Saif S."/>
            <person name="Shea T."/>
            <person name="Shenoy N."/>
            <person name="Sisk P."/>
            <person name="Stolte C."/>
            <person name="Sykes S."/>
            <person name="White J."/>
            <person name="Yandava C."/>
            <person name="Wortman J."/>
            <person name="Nusbaum C."/>
            <person name="Birren B."/>
        </authorList>
    </citation>
    <scope>NUCLEOTIDE SEQUENCE</scope>
    <source>
        <strain evidence="2">ERTm2</strain>
    </source>
</reference>
<dbReference type="Proteomes" id="UP000005622">
    <property type="component" value="Unassembled WGS sequence"/>
</dbReference>
<keyword evidence="1" id="KW-0812">Transmembrane</keyword>
<dbReference type="HOGENOM" id="CLU_894552_0_0_1"/>
<proteinExistence type="predicted"/>
<keyword evidence="1" id="KW-1133">Transmembrane helix</keyword>
<sequence>MKISLEKTDPSISHAVGMEKKIKSLLVQVVLTGCALAAYIKIGGKCLFAVLTYLFGNACFMLLVILVMASSSKKNKEAVKIVAKPQEAVKPEEKPADKEPYRKSEINFQLSFRRKNKAITPPKQIVIKKYEEYEQEFGLSKQLEKDFKTWMHKNVLLSALNEPSQMLNNMKTPKILSRMEINDLKMMCGNGFLCYDKSNEMHGKALFKILYNHFNEKIPGDSSYYTNPMDEFIFDDISKIKISRFGLLVEDTESLIEGKKTFNVYFINKNKLYDTQGDVVLSFLLLLIFANTHEGRYLGALSLRSLPFLAK</sequence>
<name>H8ZCF2_NEMA1</name>
<keyword evidence="1" id="KW-0472">Membrane</keyword>
<accession>H8ZCF2</accession>